<feature type="domain" description="Aegyptin/gSG7 salivary protein-like four-helix bundle" evidence="5">
    <location>
        <begin position="25"/>
        <end position="138"/>
    </location>
</feature>
<dbReference type="GO" id="GO:0090729">
    <property type="term" value="F:toxin activity"/>
    <property type="evidence" value="ECO:0007669"/>
    <property type="project" value="UniProtKB-KW"/>
</dbReference>
<reference evidence="6" key="1">
    <citation type="submission" date="2022-08" db="UniProtKB">
        <authorList>
            <consortium name="EnsemblMetazoa"/>
        </authorList>
    </citation>
    <scope>IDENTIFICATION</scope>
    <source>
        <strain evidence="6">EBRO</strain>
    </source>
</reference>
<evidence type="ECO:0000259" key="5">
    <source>
        <dbReference type="Pfam" id="PF25001"/>
    </source>
</evidence>
<protein>
    <recommendedName>
        <fullName evidence="5">Aegyptin/gSG7 salivary protein-like four-helix bundle domain-containing protein</fullName>
    </recommendedName>
</protein>
<evidence type="ECO:0000256" key="3">
    <source>
        <dbReference type="ARBA" id="ARBA00022656"/>
    </source>
</evidence>
<proteinExistence type="predicted"/>
<dbReference type="InterPro" id="IPR056799">
    <property type="entry name" value="ALL3/gSG7_salivary-like_helix"/>
</dbReference>
<dbReference type="Pfam" id="PF25001">
    <property type="entry name" value="Aegyptin_C"/>
    <property type="match status" value="1"/>
</dbReference>
<evidence type="ECO:0000313" key="6">
    <source>
        <dbReference type="EnsemblMetazoa" id="AATE006599-PA.1"/>
    </source>
</evidence>
<evidence type="ECO:0000256" key="2">
    <source>
        <dbReference type="ARBA" id="ARBA00022525"/>
    </source>
</evidence>
<dbReference type="AlphaFoldDB" id="A0A182IW38"/>
<sequence>MSFKAFCFVCVSGIIFLLQVKQSNATFQHAKEVLQYFKRVRLDNTKNSVYQSQVRYGIRNVLRNPLLAKAGCLKREVKLSTDCLNRMVDRARQHENKFYAKFTYACRGHAEYSAECLESARPKYYRRLKALVAQTEKCWKL</sequence>
<dbReference type="EnsemblMetazoa" id="AATE006599-RA">
    <property type="protein sequence ID" value="AATE006599-PA.1"/>
    <property type="gene ID" value="AATE006599"/>
</dbReference>
<keyword evidence="3" id="KW-0800">Toxin</keyword>
<dbReference type="VEuPathDB" id="VectorBase:AATE006599"/>
<dbReference type="GO" id="GO:0005576">
    <property type="term" value="C:extracellular region"/>
    <property type="evidence" value="ECO:0007669"/>
    <property type="project" value="UniProtKB-SubCell"/>
</dbReference>
<accession>A0A182IW38</accession>
<evidence type="ECO:0000256" key="1">
    <source>
        <dbReference type="ARBA" id="ARBA00004613"/>
    </source>
</evidence>
<name>A0A182IW38_ANOAO</name>
<keyword evidence="4" id="KW-1015">Disulfide bond</keyword>
<comment type="subcellular location">
    <subcellularLocation>
        <location evidence="1">Secreted</location>
    </subcellularLocation>
</comment>
<evidence type="ECO:0000256" key="4">
    <source>
        <dbReference type="ARBA" id="ARBA00023157"/>
    </source>
</evidence>
<keyword evidence="2" id="KW-0964">Secreted</keyword>
<organism evidence="6">
    <name type="scientific">Anopheles atroparvus</name>
    <name type="common">European mosquito</name>
    <dbReference type="NCBI Taxonomy" id="41427"/>
    <lineage>
        <taxon>Eukaryota</taxon>
        <taxon>Metazoa</taxon>
        <taxon>Ecdysozoa</taxon>
        <taxon>Arthropoda</taxon>
        <taxon>Hexapoda</taxon>
        <taxon>Insecta</taxon>
        <taxon>Pterygota</taxon>
        <taxon>Neoptera</taxon>
        <taxon>Endopterygota</taxon>
        <taxon>Diptera</taxon>
        <taxon>Nematocera</taxon>
        <taxon>Culicoidea</taxon>
        <taxon>Culicidae</taxon>
        <taxon>Anophelinae</taxon>
        <taxon>Anopheles</taxon>
    </lineage>
</organism>